<evidence type="ECO:0000256" key="6">
    <source>
        <dbReference type="RuleBase" id="RU004379"/>
    </source>
</evidence>
<feature type="transmembrane region" description="Helical" evidence="6">
    <location>
        <begin position="203"/>
        <end position="226"/>
    </location>
</feature>
<dbReference type="PATRIC" id="fig|1293598.4.peg.988"/>
<dbReference type="RefSeq" id="WP_056992898.1">
    <property type="nucleotide sequence ID" value="NZ_JQCE01000034.1"/>
</dbReference>
<keyword evidence="8" id="KW-1185">Reference proteome</keyword>
<accession>A0A0R2MTB1</accession>
<keyword evidence="3 6" id="KW-0812">Transmembrane</keyword>
<evidence type="ECO:0000256" key="5">
    <source>
        <dbReference type="ARBA" id="ARBA00023136"/>
    </source>
</evidence>
<feature type="transmembrane region" description="Helical" evidence="6">
    <location>
        <begin position="20"/>
        <end position="42"/>
    </location>
</feature>
<dbReference type="Proteomes" id="UP000050969">
    <property type="component" value="Unassembled WGS sequence"/>
</dbReference>
<comment type="subcellular location">
    <subcellularLocation>
        <location evidence="1">Membrane</location>
        <topology evidence="1">Multi-pass membrane protein</topology>
    </subcellularLocation>
</comment>
<proteinExistence type="inferred from homology"/>
<name>A0A0R2MTB1_9LACO</name>
<protein>
    <submittedName>
        <fullName evidence="7">Integral membrane protein</fullName>
    </submittedName>
</protein>
<keyword evidence="5 6" id="KW-0472">Membrane</keyword>
<evidence type="ECO:0000256" key="2">
    <source>
        <dbReference type="ARBA" id="ARBA00010350"/>
    </source>
</evidence>
<sequence length="232" mass="25724">MQERRLVNDTGMTRFFTRVYSTMGAGMGVTALVTYLLGTVFQTQFFNFIGTNRFVYYIFLFLPLILSFMISGRRGRENAGYATGMFMALAASYGVTFAVIMSMFSGTTVAMAFITTGIVFLVMSLVGRFGNRDLSRAGSIAFTFFIGVFLMSIVNIFLHSGTMTMILSYAILIIFIVMTAWDTQNLKKMYVSMGGESAATNSLAVQGALMLYLDFLNLFIAILQIFGVSDRN</sequence>
<dbReference type="GO" id="GO:0005886">
    <property type="term" value="C:plasma membrane"/>
    <property type="evidence" value="ECO:0007669"/>
    <property type="project" value="TreeGrafter"/>
</dbReference>
<comment type="similarity">
    <text evidence="2 6">Belongs to the BI1 family.</text>
</comment>
<feature type="transmembrane region" description="Helical" evidence="6">
    <location>
        <begin position="110"/>
        <end position="127"/>
    </location>
</feature>
<dbReference type="AlphaFoldDB" id="A0A0R2MTB1"/>
<evidence type="ECO:0000256" key="1">
    <source>
        <dbReference type="ARBA" id="ARBA00004141"/>
    </source>
</evidence>
<evidence type="ECO:0000313" key="8">
    <source>
        <dbReference type="Proteomes" id="UP000050969"/>
    </source>
</evidence>
<keyword evidence="4 6" id="KW-1133">Transmembrane helix</keyword>
<dbReference type="STRING" id="1293598.IV56_GL000938"/>
<reference evidence="7 8" key="1">
    <citation type="journal article" date="2015" name="Genome Announc.">
        <title>Expanding the biotechnology potential of lactobacilli through comparative genomics of 213 strains and associated genera.</title>
        <authorList>
            <person name="Sun Z."/>
            <person name="Harris H.M."/>
            <person name="McCann A."/>
            <person name="Guo C."/>
            <person name="Argimon S."/>
            <person name="Zhang W."/>
            <person name="Yang X."/>
            <person name="Jeffery I.B."/>
            <person name="Cooney J.C."/>
            <person name="Kagawa T.F."/>
            <person name="Liu W."/>
            <person name="Song Y."/>
            <person name="Salvetti E."/>
            <person name="Wrobel A."/>
            <person name="Rasinkangas P."/>
            <person name="Parkhill J."/>
            <person name="Rea M.C."/>
            <person name="O'Sullivan O."/>
            <person name="Ritari J."/>
            <person name="Douillard F.P."/>
            <person name="Paul Ross R."/>
            <person name="Yang R."/>
            <person name="Briner A.E."/>
            <person name="Felis G.E."/>
            <person name="de Vos W.M."/>
            <person name="Barrangou R."/>
            <person name="Klaenhammer T.R."/>
            <person name="Caufield P.W."/>
            <person name="Cui Y."/>
            <person name="Zhang H."/>
            <person name="O'Toole P.W."/>
        </authorList>
    </citation>
    <scope>NUCLEOTIDE SEQUENCE [LARGE SCALE GENOMIC DNA]</scope>
    <source>
        <strain evidence="7 8">DSM 24301</strain>
    </source>
</reference>
<dbReference type="EMBL" id="JQCE01000034">
    <property type="protein sequence ID" value="KRO16665.1"/>
    <property type="molecule type" value="Genomic_DNA"/>
</dbReference>
<feature type="transmembrane region" description="Helical" evidence="6">
    <location>
        <begin position="84"/>
        <end position="104"/>
    </location>
</feature>
<organism evidence="7 8">
    <name type="scientific">Lacticaseibacillus saniviri JCM 17471 = DSM 24301</name>
    <dbReference type="NCBI Taxonomy" id="1293598"/>
    <lineage>
        <taxon>Bacteria</taxon>
        <taxon>Bacillati</taxon>
        <taxon>Bacillota</taxon>
        <taxon>Bacilli</taxon>
        <taxon>Lactobacillales</taxon>
        <taxon>Lactobacillaceae</taxon>
        <taxon>Lacticaseibacillus</taxon>
    </lineage>
</organism>
<comment type="caution">
    <text evidence="7">The sequence shown here is derived from an EMBL/GenBank/DDBJ whole genome shotgun (WGS) entry which is preliminary data.</text>
</comment>
<evidence type="ECO:0000256" key="3">
    <source>
        <dbReference type="ARBA" id="ARBA00022692"/>
    </source>
</evidence>
<dbReference type="CDD" id="cd10432">
    <property type="entry name" value="BI-1-like_bacterial"/>
    <property type="match status" value="1"/>
</dbReference>
<evidence type="ECO:0000256" key="4">
    <source>
        <dbReference type="ARBA" id="ARBA00022989"/>
    </source>
</evidence>
<feature type="transmembrane region" description="Helical" evidence="6">
    <location>
        <begin position="164"/>
        <end position="182"/>
    </location>
</feature>
<dbReference type="PANTHER" id="PTHR23291:SF50">
    <property type="entry name" value="PROTEIN LIFEGUARD 4"/>
    <property type="match status" value="1"/>
</dbReference>
<feature type="transmembrane region" description="Helical" evidence="6">
    <location>
        <begin position="54"/>
        <end position="72"/>
    </location>
</feature>
<dbReference type="Pfam" id="PF01027">
    <property type="entry name" value="Bax1-I"/>
    <property type="match status" value="1"/>
</dbReference>
<dbReference type="PANTHER" id="PTHR23291">
    <property type="entry name" value="BAX INHIBITOR-RELATED"/>
    <property type="match status" value="1"/>
</dbReference>
<feature type="transmembrane region" description="Helical" evidence="6">
    <location>
        <begin position="139"/>
        <end position="158"/>
    </location>
</feature>
<gene>
    <name evidence="7" type="ORF">IV56_GL000938</name>
</gene>
<evidence type="ECO:0000313" key="7">
    <source>
        <dbReference type="EMBL" id="KRO16665.1"/>
    </source>
</evidence>
<dbReference type="InterPro" id="IPR006214">
    <property type="entry name" value="Bax_inhibitor_1-related"/>
</dbReference>